<dbReference type="InterPro" id="IPR025660">
    <property type="entry name" value="Pept_his_AS"/>
</dbReference>
<dbReference type="PROSITE" id="PS00139">
    <property type="entry name" value="THIOL_PROTEASE_CYS"/>
    <property type="match status" value="1"/>
</dbReference>
<dbReference type="FunFam" id="3.90.70.10:FF:000039">
    <property type="entry name" value="Cysteine proteinase 2, putative"/>
    <property type="match status" value="1"/>
</dbReference>
<dbReference type="OMA" id="HEYTELC"/>
<reference evidence="7" key="1">
    <citation type="journal article" date="2006" name="PLoS Biol.">
        <title>Macronuclear genome sequence of the ciliate Tetrahymena thermophila, a model eukaryote.</title>
        <authorList>
            <person name="Eisen J.A."/>
            <person name="Coyne R.S."/>
            <person name="Wu M."/>
            <person name="Wu D."/>
            <person name="Thiagarajan M."/>
            <person name="Wortman J.R."/>
            <person name="Badger J.H."/>
            <person name="Ren Q."/>
            <person name="Amedeo P."/>
            <person name="Jones K.M."/>
            <person name="Tallon L.J."/>
            <person name="Delcher A.L."/>
            <person name="Salzberg S.L."/>
            <person name="Silva J.C."/>
            <person name="Haas B.J."/>
            <person name="Majoros W.H."/>
            <person name="Farzad M."/>
            <person name="Carlton J.M."/>
            <person name="Smith R.K. Jr."/>
            <person name="Garg J."/>
            <person name="Pearlman R.E."/>
            <person name="Karrer K.M."/>
            <person name="Sun L."/>
            <person name="Manning G."/>
            <person name="Elde N.C."/>
            <person name="Turkewitz A.P."/>
            <person name="Asai D.J."/>
            <person name="Wilkes D.E."/>
            <person name="Wang Y."/>
            <person name="Cai H."/>
            <person name="Collins K."/>
            <person name="Stewart B.A."/>
            <person name="Lee S.R."/>
            <person name="Wilamowska K."/>
            <person name="Weinberg Z."/>
            <person name="Ruzzo W.L."/>
            <person name="Wloga D."/>
            <person name="Gaertig J."/>
            <person name="Frankel J."/>
            <person name="Tsao C.-C."/>
            <person name="Gorovsky M.A."/>
            <person name="Keeling P.J."/>
            <person name="Waller R.F."/>
            <person name="Patron N.J."/>
            <person name="Cherry J.M."/>
            <person name="Stover N.A."/>
            <person name="Krieger C.J."/>
            <person name="del Toro C."/>
            <person name="Ryder H.F."/>
            <person name="Williamson S.C."/>
            <person name="Barbeau R.A."/>
            <person name="Hamilton E.P."/>
            <person name="Orias E."/>
        </authorList>
    </citation>
    <scope>NUCLEOTIDE SEQUENCE [LARGE SCALE GENOMIC DNA]</scope>
    <source>
        <strain evidence="7">SB210</strain>
    </source>
</reference>
<dbReference type="PRINTS" id="PR00705">
    <property type="entry name" value="PAPAIN"/>
</dbReference>
<dbReference type="GO" id="GO:0006508">
    <property type="term" value="P:proteolysis"/>
    <property type="evidence" value="ECO:0007669"/>
    <property type="project" value="UniProtKB-KW"/>
</dbReference>
<dbReference type="InterPro" id="IPR039417">
    <property type="entry name" value="Peptidase_C1A_papain-like"/>
</dbReference>
<keyword evidence="3" id="KW-1015">Disulfide bond</keyword>
<dbReference type="HOGENOM" id="CLU_012184_1_1_1"/>
<dbReference type="EMBL" id="GG662244">
    <property type="protein sequence ID" value="EAS07249.1"/>
    <property type="molecule type" value="Genomic_DNA"/>
</dbReference>
<dbReference type="InterPro" id="IPR038765">
    <property type="entry name" value="Papain-like_cys_pep_sf"/>
</dbReference>
<dbReference type="InterPro" id="IPR013128">
    <property type="entry name" value="Peptidase_C1A"/>
</dbReference>
<evidence type="ECO:0000256" key="4">
    <source>
        <dbReference type="SAM" id="SignalP"/>
    </source>
</evidence>
<evidence type="ECO:0000259" key="5">
    <source>
        <dbReference type="SMART" id="SM00645"/>
    </source>
</evidence>
<dbReference type="Gene3D" id="3.90.70.10">
    <property type="entry name" value="Cysteine proteinases"/>
    <property type="match status" value="1"/>
</dbReference>
<keyword evidence="4" id="KW-0732">Signal</keyword>
<name>Q24HI2_TETTS</name>
<keyword evidence="6" id="KW-0378">Hydrolase</keyword>
<protein>
    <submittedName>
        <fullName evidence="6">Papain family cysteine protease</fullName>
    </submittedName>
</protein>
<dbReference type="PROSITE" id="PS00639">
    <property type="entry name" value="THIOL_PROTEASE_HIS"/>
    <property type="match status" value="1"/>
</dbReference>
<evidence type="ECO:0000256" key="2">
    <source>
        <dbReference type="ARBA" id="ARBA00023145"/>
    </source>
</evidence>
<sequence>MKQQALFITLAIFVCFAAAQEFEVKEGLLNNILPLHDDYVLSLARLYRPHLNVEHLEFQHFKESVRRVREHNKKVNATYTLSIDSPFAFMSDEQFVTEYLGSQDCSATAELTLKKPMKIQNKKNVQVPESINWKDLNKVSPVKDQQNCGSCWTFSTTGAIESHYAIFEDVEPTSLSEQQLIDCAGAFNNNGCSGGLPSQAFEYIKYNGGISYENSYYYIAQDQECQFSPETVGARVRGGSFNITQGDEDQLKQAVGTVGPVSIAFQVMGDFKLYKSGVYSNPDCSSSPQTVNHAVLAVGYGSENGVDYWYVKNSWSEFWGDEGYFKIQRGVNMCGVATCASYPLLEEQTEVSAESF</sequence>
<dbReference type="CDD" id="cd02248">
    <property type="entry name" value="Peptidase_C1A"/>
    <property type="match status" value="1"/>
</dbReference>
<dbReference type="KEGG" id="tet:TTHERM_01001420"/>
<proteinExistence type="inferred from homology"/>
<dbReference type="GeneID" id="7839666"/>
<evidence type="ECO:0000256" key="1">
    <source>
        <dbReference type="ARBA" id="ARBA00008455"/>
    </source>
</evidence>
<dbReference type="InterPro" id="IPR000169">
    <property type="entry name" value="Pept_cys_AS"/>
</dbReference>
<dbReference type="SMART" id="SM00645">
    <property type="entry name" value="Pept_C1"/>
    <property type="match status" value="1"/>
</dbReference>
<accession>Q24HI2</accession>
<dbReference type="AlphaFoldDB" id="Q24HI2"/>
<dbReference type="STRING" id="312017.Q24HI2"/>
<dbReference type="Pfam" id="PF08246">
    <property type="entry name" value="Inhibitor_I29"/>
    <property type="match status" value="1"/>
</dbReference>
<feature type="domain" description="Peptidase C1A papain C-terminal" evidence="5">
    <location>
        <begin position="127"/>
        <end position="344"/>
    </location>
</feature>
<dbReference type="InterPro" id="IPR000668">
    <property type="entry name" value="Peptidase_C1A_C"/>
</dbReference>
<dbReference type="Proteomes" id="UP000009168">
    <property type="component" value="Unassembled WGS sequence"/>
</dbReference>
<feature type="signal peptide" evidence="4">
    <location>
        <begin position="1"/>
        <end position="19"/>
    </location>
</feature>
<organism evidence="6 7">
    <name type="scientific">Tetrahymena thermophila (strain SB210)</name>
    <dbReference type="NCBI Taxonomy" id="312017"/>
    <lineage>
        <taxon>Eukaryota</taxon>
        <taxon>Sar</taxon>
        <taxon>Alveolata</taxon>
        <taxon>Ciliophora</taxon>
        <taxon>Intramacronucleata</taxon>
        <taxon>Oligohymenophorea</taxon>
        <taxon>Hymenostomatida</taxon>
        <taxon>Tetrahymenina</taxon>
        <taxon>Tetrahymenidae</taxon>
        <taxon>Tetrahymena</taxon>
    </lineage>
</organism>
<dbReference type="SUPFAM" id="SSF54001">
    <property type="entry name" value="Cysteine proteinases"/>
    <property type="match status" value="1"/>
</dbReference>
<keyword evidence="6" id="KW-0645">Protease</keyword>
<dbReference type="PANTHER" id="PTHR12411">
    <property type="entry name" value="CYSTEINE PROTEASE FAMILY C1-RELATED"/>
    <property type="match status" value="1"/>
</dbReference>
<dbReference type="eggNOG" id="KOG1543">
    <property type="taxonomic scope" value="Eukaryota"/>
</dbReference>
<evidence type="ECO:0000313" key="7">
    <source>
        <dbReference type="Proteomes" id="UP000009168"/>
    </source>
</evidence>
<comment type="similarity">
    <text evidence="1">Belongs to the peptidase C1 family.</text>
</comment>
<dbReference type="RefSeq" id="XP_001027491.1">
    <property type="nucleotide sequence ID" value="XM_001027491.3"/>
</dbReference>
<dbReference type="InterPro" id="IPR013201">
    <property type="entry name" value="Prot_inhib_I29"/>
</dbReference>
<evidence type="ECO:0000313" key="6">
    <source>
        <dbReference type="EMBL" id="EAS07249.1"/>
    </source>
</evidence>
<gene>
    <name evidence="6" type="ORF">TTHERM_01001420</name>
</gene>
<dbReference type="GO" id="GO:0008234">
    <property type="term" value="F:cysteine-type peptidase activity"/>
    <property type="evidence" value="ECO:0007669"/>
    <property type="project" value="InterPro"/>
</dbReference>
<dbReference type="OrthoDB" id="190265at2759"/>
<dbReference type="InParanoid" id="Q24HI2"/>
<dbReference type="Pfam" id="PF00112">
    <property type="entry name" value="Peptidase_C1"/>
    <property type="match status" value="1"/>
</dbReference>
<keyword evidence="2" id="KW-0865">Zymogen</keyword>
<feature type="chain" id="PRO_5018769662" evidence="4">
    <location>
        <begin position="20"/>
        <end position="356"/>
    </location>
</feature>
<evidence type="ECO:0000256" key="3">
    <source>
        <dbReference type="ARBA" id="ARBA00023157"/>
    </source>
</evidence>
<keyword evidence="7" id="KW-1185">Reference proteome</keyword>